<dbReference type="Gene3D" id="1.10.150.700">
    <property type="entry name" value="PolC, middle finger domain"/>
    <property type="match status" value="2"/>
</dbReference>
<evidence type="ECO:0000313" key="16">
    <source>
        <dbReference type="Proteomes" id="UP000000370"/>
    </source>
</evidence>
<name>A9KMW9_LACP7</name>
<dbReference type="InterPro" id="IPR024754">
    <property type="entry name" value="DNA_PolC-like_N_II"/>
</dbReference>
<evidence type="ECO:0000256" key="7">
    <source>
        <dbReference type="ARBA" id="ARBA00022801"/>
    </source>
</evidence>
<dbReference type="SMART" id="SM00481">
    <property type="entry name" value="POLIIIAc"/>
    <property type="match status" value="1"/>
</dbReference>
<dbReference type="Pfam" id="PF11490">
    <property type="entry name" value="DNA_pol3_a_NII"/>
    <property type="match status" value="1"/>
</dbReference>
<dbReference type="InterPro" id="IPR029460">
    <property type="entry name" value="DNAPol_HHH"/>
</dbReference>
<proteinExistence type="inferred from homology"/>
<dbReference type="Proteomes" id="UP000000370">
    <property type="component" value="Chromosome"/>
</dbReference>
<evidence type="ECO:0000256" key="5">
    <source>
        <dbReference type="ARBA" id="ARBA00022705"/>
    </source>
</evidence>
<dbReference type="NCBIfam" id="NF001688">
    <property type="entry name" value="PRK00448.1"/>
    <property type="match status" value="1"/>
</dbReference>
<dbReference type="GO" id="GO:0003887">
    <property type="term" value="F:DNA-directed DNA polymerase activity"/>
    <property type="evidence" value="ECO:0007669"/>
    <property type="project" value="UniProtKB-UniRule"/>
</dbReference>
<organism evidence="15 16">
    <name type="scientific">Lachnoclostridium phytofermentans (strain ATCC 700394 / DSM 18823 / ISDg)</name>
    <name type="common">Clostridium phytofermentans</name>
    <dbReference type="NCBI Taxonomy" id="357809"/>
    <lineage>
        <taxon>Bacteria</taxon>
        <taxon>Bacillati</taxon>
        <taxon>Bacillota</taxon>
        <taxon>Clostridia</taxon>
        <taxon>Lachnospirales</taxon>
        <taxon>Lachnospiraceae</taxon>
    </lineage>
</organism>
<dbReference type="InterPro" id="IPR044923">
    <property type="entry name" value="PolC_middle_finger_sf"/>
</dbReference>
<keyword evidence="6 11" id="KW-0540">Nuclease</keyword>
<evidence type="ECO:0000256" key="1">
    <source>
        <dbReference type="ARBA" id="ARBA00003452"/>
    </source>
</evidence>
<dbReference type="PANTHER" id="PTHR32294">
    <property type="entry name" value="DNA POLYMERASE III SUBUNIT ALPHA"/>
    <property type="match status" value="1"/>
</dbReference>
<keyword evidence="4 11" id="KW-0548">Nucleotidyltransferase</keyword>
<comment type="subcellular location">
    <subcellularLocation>
        <location evidence="11">Cytoplasm</location>
    </subcellularLocation>
</comment>
<dbReference type="InterPro" id="IPR006054">
    <property type="entry name" value="DnaQ"/>
</dbReference>
<dbReference type="GO" id="GO:0003677">
    <property type="term" value="F:DNA binding"/>
    <property type="evidence" value="ECO:0007669"/>
    <property type="project" value="UniProtKB-UniRule"/>
</dbReference>
<dbReference type="FunFam" id="3.30.420.10:FF:000045">
    <property type="entry name" value="3'-5' exonuclease DinG"/>
    <property type="match status" value="1"/>
</dbReference>
<dbReference type="Pfam" id="PF14579">
    <property type="entry name" value="HHH_6"/>
    <property type="match status" value="1"/>
</dbReference>
<dbReference type="InterPro" id="IPR004805">
    <property type="entry name" value="DnaE2/DnaE/PolC"/>
</dbReference>
<dbReference type="Gene3D" id="3.30.420.10">
    <property type="entry name" value="Ribonuclease H-like superfamily/Ribonuclease H"/>
    <property type="match status" value="1"/>
</dbReference>
<dbReference type="HOGENOM" id="CLU_003297_2_0_9"/>
<evidence type="ECO:0000256" key="3">
    <source>
        <dbReference type="ARBA" id="ARBA00022679"/>
    </source>
</evidence>
<dbReference type="Gene3D" id="1.10.150.870">
    <property type="match status" value="1"/>
</dbReference>
<keyword evidence="9 11" id="KW-0239">DNA-directed DNA polymerase</keyword>
<dbReference type="InterPro" id="IPR028112">
    <property type="entry name" value="DNA_PolC-type_N_I"/>
</dbReference>
<dbReference type="Gene3D" id="2.40.50.140">
    <property type="entry name" value="Nucleic acid-binding proteins"/>
    <property type="match status" value="1"/>
</dbReference>
<dbReference type="GO" id="GO:0005737">
    <property type="term" value="C:cytoplasm"/>
    <property type="evidence" value="ECO:0007669"/>
    <property type="project" value="UniProtKB-SubCell"/>
</dbReference>
<dbReference type="eggNOG" id="COG2176">
    <property type="taxonomic scope" value="Bacteria"/>
</dbReference>
<keyword evidence="3 11" id="KW-0808">Transferase</keyword>
<dbReference type="OrthoDB" id="9804290at2"/>
<dbReference type="InterPro" id="IPR006308">
    <property type="entry name" value="Pol_III_a_PolC-type_gram_pos"/>
</dbReference>
<dbReference type="NCBIfam" id="TIGR01405">
    <property type="entry name" value="polC_Gram_pos"/>
    <property type="match status" value="1"/>
</dbReference>
<dbReference type="InterPro" id="IPR011708">
    <property type="entry name" value="DNA_pol3_alpha_NTPase_dom"/>
</dbReference>
<dbReference type="InterPro" id="IPR013520">
    <property type="entry name" value="Ribonucl_H"/>
</dbReference>
<dbReference type="Gene3D" id="3.30.1900.20">
    <property type="match status" value="2"/>
</dbReference>
<evidence type="ECO:0000256" key="6">
    <source>
        <dbReference type="ARBA" id="ARBA00022722"/>
    </source>
</evidence>
<comment type="catalytic activity">
    <reaction evidence="10 11">
        <text>DNA(n) + a 2'-deoxyribonucleoside 5'-triphosphate = DNA(n+1) + diphosphate</text>
        <dbReference type="Rhea" id="RHEA:22508"/>
        <dbReference type="Rhea" id="RHEA-COMP:17339"/>
        <dbReference type="Rhea" id="RHEA-COMP:17340"/>
        <dbReference type="ChEBI" id="CHEBI:33019"/>
        <dbReference type="ChEBI" id="CHEBI:61560"/>
        <dbReference type="ChEBI" id="CHEBI:173112"/>
        <dbReference type="EC" id="2.7.7.7"/>
    </reaction>
</comment>
<keyword evidence="2 11" id="KW-0963">Cytoplasm</keyword>
<dbReference type="CDD" id="cd06127">
    <property type="entry name" value="DEDDh"/>
    <property type="match status" value="1"/>
</dbReference>
<keyword evidence="5 11" id="KW-0235">DNA replication</keyword>
<dbReference type="InterPro" id="IPR036397">
    <property type="entry name" value="RNaseH_sf"/>
</dbReference>
<keyword evidence="8 11" id="KW-0269">Exonuclease</keyword>
<dbReference type="SUPFAM" id="SSF53098">
    <property type="entry name" value="Ribonuclease H-like"/>
    <property type="match status" value="1"/>
</dbReference>
<dbReference type="Gene3D" id="3.20.20.140">
    <property type="entry name" value="Metal-dependent hydrolases"/>
    <property type="match status" value="2"/>
</dbReference>
<evidence type="ECO:0000256" key="12">
    <source>
        <dbReference type="SAM" id="MobiDB-lite"/>
    </source>
</evidence>
<keyword evidence="7 11" id="KW-0378">Hydrolase</keyword>
<dbReference type="InterPro" id="IPR012340">
    <property type="entry name" value="NA-bd_OB-fold"/>
</dbReference>
<dbReference type="Pfam" id="PF02811">
    <property type="entry name" value="PHP"/>
    <property type="match status" value="1"/>
</dbReference>
<dbReference type="InterPro" id="IPR012337">
    <property type="entry name" value="RNaseH-like_sf"/>
</dbReference>
<dbReference type="InterPro" id="IPR040982">
    <property type="entry name" value="DNA_pol3_finger"/>
</dbReference>
<evidence type="ECO:0000256" key="10">
    <source>
        <dbReference type="ARBA" id="ARBA00049244"/>
    </source>
</evidence>
<comment type="similarity">
    <text evidence="11">Belongs to the DNA polymerase type-C family. PolC subfamily.</text>
</comment>
<accession>A9KMW9</accession>
<evidence type="ECO:0000256" key="2">
    <source>
        <dbReference type="ARBA" id="ARBA00022490"/>
    </source>
</evidence>
<dbReference type="Pfam" id="PF14480">
    <property type="entry name" value="DNA_pol3_a_NI"/>
    <property type="match status" value="1"/>
</dbReference>
<dbReference type="CDD" id="cd07435">
    <property type="entry name" value="PHP_PolIIIA_POLC"/>
    <property type="match status" value="1"/>
</dbReference>
<dbReference type="CDD" id="cd04484">
    <property type="entry name" value="polC_OBF"/>
    <property type="match status" value="1"/>
</dbReference>
<sequence>MDVIMLFFEVFDTLNVEKEIYELFSDISVLKALVSKNNGNVHIYIQSTHLISRKQIKMMEFQLQKQLFSSTKSRVKLIETYQLSSQYTPESLWNMHSDNILEELNDSSVMNYNILRMAEISFDGYKMIFKLPDTFLNQKKSEEIKVFLEPMFEQRFCIPVDIRFEFYELIEEAKEEEEYPQARREKAKQNASGSMETSGEVSDEIRAEIPFELSSSNVDGNNLAGKDSIESKSELNVEKKKEEKKQIKDDKFSQSDKKNSAYDKAKAYKKKLPDDPDIIYGRPFEGDSIPIKDIQEEIGEVVIRGKILFTEERELRNEKFLISFNVTDFTDTISAKIFVRTEEIEDIRGQIKKGMFIRLKGMALYDTYSREITINSIIGIKKIPSFIEKRVDRYENKRVELHAHTMMSDMDAVVDPQALVKTAFEWGHKAVAITDHGVVQAFPEASHAINPKDYKDDEEKMQRAKDFKIIYGMEAYVVDDMKDIVQGECGQGIEDTCVVFDIETTGFSSVKDKIIEIGAVKIQHGTIVDRFSTFINPEVPIPYHIQKLTSITDEMVIGSRTIEEILPEFLSFCEGCYLVAHNASFDIGFITKKAEFLNIPLTVTSVDTVGLARVLLNHLNNFKLDTVAKALSISLENHHRAVDDAGCTAEIYLKFLEMLRERGIETLAQINRAEEVTPDVIKKMPTYHAIILCQNDIGRVNLYRMVSYSHINYFQRRPRIPKSVLMKHREGLLIGSACEAGELYQAILRNSSEGEIVRLANFYDYYEIQPLGNNQFMIESEKIDISSEEELKEINRKIIALGEEYNKPVVATCDVHFLNPEDEVYRRIIMAAKGFSDADNQAPLYFRTTEEMLEEFSYLGKEKAEEVVITNTNKVCDMIEKISPVRPDKCAPVIEDSDKTLRDICYEKAHSMYGPDLPKIVADRLEHELKSIINNGFAVMYIIAQKLVWKSNEDGYLVGSRGSVGSSFAATMSGITEVNPLPAHYYCPNCHFSDFESEEVKAFGSSSGCDMPDRDCPVCGQPLAKDGHNIPFETFLGFNGDKEPDIDLNFSGEYQSKAHDYTEVIFGKGQTFRAGTIGTLADKTAFGYAKKYYEEKSVHKRVAEINRIVEGCVGVRRTTGQHPGGIIVLPLGEEIYSFTPVQRPANDMTTKTVTTHFDYHSIDHNLLKLDILGHDDPTMIRMLEDLTGIDAKTIRMDDQKVISLFKSTESLGIRPEDIGGCDLGSLGLPELGTDFVMQMLRDTKPQSFSDMIRISGLSHGTDVWLNNTQTLISEGKCTLSTAICTRDDIMTYLISEGVENGLAFKIMESVRKGKGLTPEMEEAMVANGVPDWYIWSCKRIKYMFPKAHACAYVMMAFRIAYFKVYYPLAYYTAYFSIRATAFNYELMCLGRERLDYHMAEYKRRMGSNDPAQKLTKKEEDTLKDMKVVQEMYARGFDFLPIDVYTAKAHHFQIIDGKLMPALSTIDGLGDKAADQVVEAVKDGKFLSRDDFKTRCKISGTVVDLMGDLGLLGDLPMTNQISLMDFLM</sequence>
<evidence type="ECO:0000313" key="15">
    <source>
        <dbReference type="EMBL" id="ABX42980.1"/>
    </source>
</evidence>
<feature type="region of interest" description="Disordered" evidence="12">
    <location>
        <begin position="234"/>
        <end position="258"/>
    </location>
</feature>
<gene>
    <name evidence="11" type="primary">polC</name>
    <name evidence="15" type="ordered locus">Cphy_2619</name>
</gene>
<dbReference type="STRING" id="357809.Cphy_2619"/>
<dbReference type="GO" id="GO:0006261">
    <property type="term" value="P:DNA-templated DNA replication"/>
    <property type="evidence" value="ECO:0007669"/>
    <property type="project" value="UniProtKB-UniRule"/>
</dbReference>
<feature type="compositionally biased region" description="Polar residues" evidence="12">
    <location>
        <begin position="189"/>
        <end position="200"/>
    </location>
</feature>
<dbReference type="PANTHER" id="PTHR32294:SF5">
    <property type="entry name" value="DNA POLYMERASE III POLC-TYPE"/>
    <property type="match status" value="1"/>
</dbReference>
<keyword evidence="16" id="KW-1185">Reference proteome</keyword>
<dbReference type="GO" id="GO:0008408">
    <property type="term" value="F:3'-5' exonuclease activity"/>
    <property type="evidence" value="ECO:0007669"/>
    <property type="project" value="UniProtKB-UniRule"/>
</dbReference>
<evidence type="ECO:0000259" key="14">
    <source>
        <dbReference type="SMART" id="SM00481"/>
    </source>
</evidence>
<protein>
    <recommendedName>
        <fullName evidence="11">DNA polymerase III PolC-type</fullName>
        <shortName evidence="11">PolIII</shortName>
        <ecNumber evidence="11">2.7.7.7</ecNumber>
    </recommendedName>
</protein>
<feature type="region of interest" description="Disordered" evidence="12">
    <location>
        <begin position="177"/>
        <end position="202"/>
    </location>
</feature>
<feature type="domain" description="Exonuclease" evidence="13">
    <location>
        <begin position="496"/>
        <end position="661"/>
    </location>
</feature>
<dbReference type="Pfam" id="PF17657">
    <property type="entry name" value="DNA_pol3_finger"/>
    <property type="match status" value="1"/>
</dbReference>
<evidence type="ECO:0000256" key="8">
    <source>
        <dbReference type="ARBA" id="ARBA00022839"/>
    </source>
</evidence>
<evidence type="ECO:0000256" key="9">
    <source>
        <dbReference type="ARBA" id="ARBA00022932"/>
    </source>
</evidence>
<dbReference type="SMART" id="SM00479">
    <property type="entry name" value="EXOIII"/>
    <property type="match status" value="1"/>
</dbReference>
<dbReference type="Pfam" id="PF07733">
    <property type="entry name" value="DNA_pol3_alpha"/>
    <property type="match status" value="2"/>
</dbReference>
<dbReference type="Pfam" id="PF00929">
    <property type="entry name" value="RNase_T"/>
    <property type="match status" value="1"/>
</dbReference>
<dbReference type="InterPro" id="IPR003141">
    <property type="entry name" value="Pol/His_phosphatase_N"/>
</dbReference>
<dbReference type="EMBL" id="CP000885">
    <property type="protein sequence ID" value="ABX42980.1"/>
    <property type="molecule type" value="Genomic_DNA"/>
</dbReference>
<evidence type="ECO:0000259" key="13">
    <source>
        <dbReference type="SMART" id="SM00479"/>
    </source>
</evidence>
<evidence type="ECO:0000256" key="11">
    <source>
        <dbReference type="HAMAP-Rule" id="MF_00356"/>
    </source>
</evidence>
<dbReference type="KEGG" id="cpy:Cphy_2619"/>
<dbReference type="HAMAP" id="MF_00356">
    <property type="entry name" value="DNApol_PolC"/>
    <property type="match status" value="1"/>
</dbReference>
<comment type="function">
    <text evidence="1 11">Required for replicative DNA synthesis. This DNA polymerase also exhibits 3' to 5' exonuclease activity.</text>
</comment>
<dbReference type="NCBIfam" id="TIGR00573">
    <property type="entry name" value="dnaq"/>
    <property type="match status" value="1"/>
</dbReference>
<dbReference type="EC" id="2.7.7.7" evidence="11"/>
<dbReference type="InterPro" id="IPR004013">
    <property type="entry name" value="PHP_dom"/>
</dbReference>
<evidence type="ECO:0000256" key="4">
    <source>
        <dbReference type="ARBA" id="ARBA00022695"/>
    </source>
</evidence>
<reference evidence="16" key="1">
    <citation type="submission" date="2007-11" db="EMBL/GenBank/DDBJ databases">
        <title>Complete genome sequence of Clostridium phytofermentans ISDg.</title>
        <authorList>
            <person name="Leschine S.B."/>
            <person name="Warnick T.A."/>
            <person name="Blanchard J.L."/>
            <person name="Schnell D.J."/>
            <person name="Petit E.L."/>
            <person name="LaTouf W.G."/>
            <person name="Copeland A."/>
            <person name="Lucas S."/>
            <person name="Lapidus A."/>
            <person name="Barry K."/>
            <person name="Glavina del Rio T."/>
            <person name="Dalin E."/>
            <person name="Tice H."/>
            <person name="Pitluck S."/>
            <person name="Kiss H."/>
            <person name="Brettin T."/>
            <person name="Bruce D."/>
            <person name="Detter J.C."/>
            <person name="Han C."/>
            <person name="Kuske C."/>
            <person name="Schmutz J."/>
            <person name="Larimer F."/>
            <person name="Land M."/>
            <person name="Hauser L."/>
            <person name="Kyrpides N."/>
            <person name="Kim E.A."/>
            <person name="Richardson P."/>
        </authorList>
    </citation>
    <scope>NUCLEOTIDE SEQUENCE [LARGE SCALE GENOMIC DNA]</scope>
    <source>
        <strain evidence="16">ATCC 700394 / DSM 18823 / ISDg</strain>
    </source>
</reference>
<feature type="domain" description="Polymerase/histidinol phosphatase N-terminal" evidence="14">
    <location>
        <begin position="399"/>
        <end position="479"/>
    </location>
</feature>